<evidence type="ECO:0000256" key="2">
    <source>
        <dbReference type="ARBA" id="ARBA00022490"/>
    </source>
</evidence>
<accession>A0AAV4GAS0</accession>
<dbReference type="EMBL" id="BMAT01008349">
    <property type="protein sequence ID" value="GFR82853.1"/>
    <property type="molecule type" value="Genomic_DNA"/>
</dbReference>
<evidence type="ECO:0000313" key="5">
    <source>
        <dbReference type="Proteomes" id="UP000762676"/>
    </source>
</evidence>
<proteinExistence type="predicted"/>
<dbReference type="PANTHER" id="PTHR45994:SF1">
    <property type="entry name" value="FI21225P1"/>
    <property type="match status" value="1"/>
</dbReference>
<feature type="compositionally biased region" description="Basic and acidic residues" evidence="3">
    <location>
        <begin position="141"/>
        <end position="183"/>
    </location>
</feature>
<feature type="region of interest" description="Disordered" evidence="3">
    <location>
        <begin position="141"/>
        <end position="316"/>
    </location>
</feature>
<keyword evidence="2" id="KW-0963">Cytoplasm</keyword>
<dbReference type="InterPro" id="IPR011989">
    <property type="entry name" value="ARM-like"/>
</dbReference>
<protein>
    <submittedName>
        <fullName evidence="4">Protein unc-45 homolog A</fullName>
    </submittedName>
</protein>
<sequence length="316" mass="34915">MNNTTDAGSVLAAHALAKISVTSDPHFAFPGQRVEPWLDILQVHAVSEKPDIQHRACHVLANVACASRECAQKLAESPVMEVLSAVATDTRDPRAKLAKEAAQRALDQCIEFGLIKENTQGKNPVHFLDILRAQLRKAREEEERKRKLEEEEEKRRKEQEEEDRKKREEEFEKNQADAERRGMEEEDEGEVEEIEVERAEASEQQGPKIRELTEDEIARLELEERLRVPPGELKEKDTGGAASKVVKVEDVEARSGHSMGSSNNAGNSGGGGSNVRDSSRSEDSSKGGGGGGDKDGDLDEEELDRGDVWNDEAGLS</sequence>
<gene>
    <name evidence="4" type="ORF">ElyMa_004108900</name>
</gene>
<dbReference type="InterPro" id="IPR016024">
    <property type="entry name" value="ARM-type_fold"/>
</dbReference>
<comment type="caution">
    <text evidence="4">The sequence shown here is derived from an EMBL/GenBank/DDBJ whole genome shotgun (WGS) entry which is preliminary data.</text>
</comment>
<reference evidence="4 5" key="1">
    <citation type="journal article" date="2021" name="Elife">
        <title>Chloroplast acquisition without the gene transfer in kleptoplastic sea slugs, Plakobranchus ocellatus.</title>
        <authorList>
            <person name="Maeda T."/>
            <person name="Takahashi S."/>
            <person name="Yoshida T."/>
            <person name="Shimamura S."/>
            <person name="Takaki Y."/>
            <person name="Nagai Y."/>
            <person name="Toyoda A."/>
            <person name="Suzuki Y."/>
            <person name="Arimoto A."/>
            <person name="Ishii H."/>
            <person name="Satoh N."/>
            <person name="Nishiyama T."/>
            <person name="Hasebe M."/>
            <person name="Maruyama T."/>
            <person name="Minagawa J."/>
            <person name="Obokata J."/>
            <person name="Shigenobu S."/>
        </authorList>
    </citation>
    <scope>NUCLEOTIDE SEQUENCE [LARGE SCALE GENOMIC DNA]</scope>
</reference>
<organism evidence="4 5">
    <name type="scientific">Elysia marginata</name>
    <dbReference type="NCBI Taxonomy" id="1093978"/>
    <lineage>
        <taxon>Eukaryota</taxon>
        <taxon>Metazoa</taxon>
        <taxon>Spiralia</taxon>
        <taxon>Lophotrochozoa</taxon>
        <taxon>Mollusca</taxon>
        <taxon>Gastropoda</taxon>
        <taxon>Heterobranchia</taxon>
        <taxon>Euthyneura</taxon>
        <taxon>Panpulmonata</taxon>
        <taxon>Sacoglossa</taxon>
        <taxon>Placobranchoidea</taxon>
        <taxon>Plakobranchidae</taxon>
        <taxon>Elysia</taxon>
    </lineage>
</organism>
<feature type="compositionally biased region" description="Low complexity" evidence="3">
    <location>
        <begin position="256"/>
        <end position="266"/>
    </location>
</feature>
<dbReference type="Proteomes" id="UP000762676">
    <property type="component" value="Unassembled WGS sequence"/>
</dbReference>
<keyword evidence="5" id="KW-1185">Reference proteome</keyword>
<dbReference type="PANTHER" id="PTHR45994">
    <property type="entry name" value="FI21225P1"/>
    <property type="match status" value="1"/>
</dbReference>
<dbReference type="GO" id="GO:0051879">
    <property type="term" value="F:Hsp90 protein binding"/>
    <property type="evidence" value="ECO:0007669"/>
    <property type="project" value="TreeGrafter"/>
</dbReference>
<feature type="compositionally biased region" description="Basic and acidic residues" evidence="3">
    <location>
        <begin position="208"/>
        <end position="238"/>
    </location>
</feature>
<dbReference type="Gene3D" id="1.25.10.10">
    <property type="entry name" value="Leucine-rich Repeat Variant"/>
    <property type="match status" value="1"/>
</dbReference>
<evidence type="ECO:0000256" key="3">
    <source>
        <dbReference type="SAM" id="MobiDB-lite"/>
    </source>
</evidence>
<feature type="compositionally biased region" description="Basic and acidic residues" evidence="3">
    <location>
        <begin position="246"/>
        <end position="255"/>
    </location>
</feature>
<feature type="compositionally biased region" description="Acidic residues" evidence="3">
    <location>
        <begin position="184"/>
        <end position="195"/>
    </location>
</feature>
<evidence type="ECO:0000256" key="1">
    <source>
        <dbReference type="ARBA" id="ARBA00004496"/>
    </source>
</evidence>
<dbReference type="SUPFAM" id="SSF48371">
    <property type="entry name" value="ARM repeat"/>
    <property type="match status" value="1"/>
</dbReference>
<name>A0AAV4GAS0_9GAST</name>
<dbReference type="AlphaFoldDB" id="A0AAV4GAS0"/>
<dbReference type="GO" id="GO:0005737">
    <property type="term" value="C:cytoplasm"/>
    <property type="evidence" value="ECO:0007669"/>
    <property type="project" value="UniProtKB-SubCell"/>
</dbReference>
<evidence type="ECO:0000313" key="4">
    <source>
        <dbReference type="EMBL" id="GFR82853.1"/>
    </source>
</evidence>
<comment type="subcellular location">
    <subcellularLocation>
        <location evidence="1">Cytoplasm</location>
    </subcellularLocation>
</comment>